<name>A0A0L8GQP9_OCTBM</name>
<feature type="region of interest" description="Disordered" evidence="7">
    <location>
        <begin position="504"/>
        <end position="528"/>
    </location>
</feature>
<keyword evidence="3" id="KW-0678">Repressor</keyword>
<dbReference type="InterPro" id="IPR024137">
    <property type="entry name" value="His_deAcase_cplx_SAP130"/>
</dbReference>
<dbReference type="EMBL" id="KQ420828">
    <property type="protein sequence ID" value="KOF79139.1"/>
    <property type="molecule type" value="Genomic_DNA"/>
</dbReference>
<evidence type="ECO:0000259" key="8">
    <source>
        <dbReference type="Pfam" id="PF16014"/>
    </source>
</evidence>
<dbReference type="Pfam" id="PF16014">
    <property type="entry name" value="SAP130_C"/>
    <property type="match status" value="1"/>
</dbReference>
<feature type="compositionally biased region" description="Polar residues" evidence="7">
    <location>
        <begin position="43"/>
        <end position="71"/>
    </location>
</feature>
<accession>A0A0L8GQP9</accession>
<feature type="region of interest" description="Disordered" evidence="7">
    <location>
        <begin position="710"/>
        <end position="803"/>
    </location>
</feature>
<feature type="compositionally biased region" description="Polar residues" evidence="7">
    <location>
        <begin position="16"/>
        <end position="28"/>
    </location>
</feature>
<evidence type="ECO:0000256" key="6">
    <source>
        <dbReference type="ARBA" id="ARBA00023242"/>
    </source>
</evidence>
<dbReference type="PANTHER" id="PTHR13497">
    <property type="entry name" value="HISTONE DEACETYLASE COMPLEX SUBUNIT SAP130"/>
    <property type="match status" value="1"/>
</dbReference>
<keyword evidence="6" id="KW-0539">Nucleus</keyword>
<feature type="region of interest" description="Disordered" evidence="7">
    <location>
        <begin position="1"/>
        <end position="71"/>
    </location>
</feature>
<evidence type="ECO:0000256" key="2">
    <source>
        <dbReference type="ARBA" id="ARBA00007859"/>
    </source>
</evidence>
<dbReference type="KEGG" id="obi:106875413"/>
<keyword evidence="4" id="KW-0805">Transcription regulation</keyword>
<dbReference type="GO" id="GO:0070822">
    <property type="term" value="C:Sin3-type complex"/>
    <property type="evidence" value="ECO:0007669"/>
    <property type="project" value="TreeGrafter"/>
</dbReference>
<feature type="compositionally biased region" description="Polar residues" evidence="7">
    <location>
        <begin position="750"/>
        <end position="776"/>
    </location>
</feature>
<feature type="domain" description="Histone deacetylase complex subunit SAP130 C-terminal" evidence="8">
    <location>
        <begin position="790"/>
        <end position="1054"/>
    </location>
</feature>
<evidence type="ECO:0000256" key="4">
    <source>
        <dbReference type="ARBA" id="ARBA00023015"/>
    </source>
</evidence>
<keyword evidence="5" id="KW-0804">Transcription</keyword>
<feature type="region of interest" description="Disordered" evidence="7">
    <location>
        <begin position="847"/>
        <end position="883"/>
    </location>
</feature>
<feature type="compositionally biased region" description="Polar residues" evidence="7">
    <location>
        <begin position="786"/>
        <end position="803"/>
    </location>
</feature>
<dbReference type="OMA" id="NIQRCKV"/>
<feature type="compositionally biased region" description="Polar residues" evidence="7">
    <location>
        <begin position="512"/>
        <end position="528"/>
    </location>
</feature>
<gene>
    <name evidence="9" type="ORF">OCBIM_22029824mg</name>
</gene>
<dbReference type="OrthoDB" id="10048604at2759"/>
<dbReference type="InterPro" id="IPR031963">
    <property type="entry name" value="SAP130_C"/>
</dbReference>
<evidence type="ECO:0000256" key="5">
    <source>
        <dbReference type="ARBA" id="ARBA00023163"/>
    </source>
</evidence>
<reference evidence="9" key="1">
    <citation type="submission" date="2015-07" db="EMBL/GenBank/DDBJ databases">
        <title>MeaNS - Measles Nucleotide Surveillance Program.</title>
        <authorList>
            <person name="Tran T."/>
            <person name="Druce J."/>
        </authorList>
    </citation>
    <scope>NUCLEOTIDE SEQUENCE</scope>
    <source>
        <strain evidence="9">UCB-OBI-ISO-001</strain>
        <tissue evidence="9">Gonad</tissue>
    </source>
</reference>
<evidence type="ECO:0000256" key="1">
    <source>
        <dbReference type="ARBA" id="ARBA00004123"/>
    </source>
</evidence>
<dbReference type="STRING" id="37653.A0A0L8GQP9"/>
<comment type="subcellular location">
    <subcellularLocation>
        <location evidence="1">Nucleus</location>
    </subcellularLocation>
</comment>
<dbReference type="GO" id="GO:0000122">
    <property type="term" value="P:negative regulation of transcription by RNA polymerase II"/>
    <property type="evidence" value="ECO:0007669"/>
    <property type="project" value="TreeGrafter"/>
</dbReference>
<evidence type="ECO:0000256" key="3">
    <source>
        <dbReference type="ARBA" id="ARBA00022491"/>
    </source>
</evidence>
<proteinExistence type="inferred from homology"/>
<dbReference type="PANTHER" id="PTHR13497:SF3">
    <property type="entry name" value="HISTONE DEACETYLASE COMPLEX SUBUNIT SAP130"/>
    <property type="match status" value="1"/>
</dbReference>
<evidence type="ECO:0000313" key="9">
    <source>
        <dbReference type="EMBL" id="KOF79139.1"/>
    </source>
</evidence>
<evidence type="ECO:0000256" key="7">
    <source>
        <dbReference type="SAM" id="MobiDB-lite"/>
    </source>
</evidence>
<protein>
    <recommendedName>
        <fullName evidence="8">Histone deacetylase complex subunit SAP130 C-terminal domain-containing protein</fullName>
    </recommendedName>
</protein>
<feature type="compositionally biased region" description="Low complexity" evidence="7">
    <location>
        <begin position="710"/>
        <end position="730"/>
    </location>
</feature>
<sequence length="1068" mass="113725">MPKQFLGYRKAEGCPQKNQGEDMNNQPYSGAERHVEKVPHSGVETSLSSRVSAPTSRPTHVYPQQSQHHATDHINTYTKPATSLPAATHSSISNVSNILPTGVRAVDGRIGRALGKMPSVTICNNVDALKTCNTLSSSGASNIHVPFAPQTSVLQLATTTVPTVVETSSTNPSMSLAANSPAFRSSGVGGGGGGGGGGAGGGGVVSTCGQSTPAGHHMPTFTSHLPRGAAAASALSVPKPGSSMSAAAAATVMRPNQPSPILSNTNVFSQMNRNSLISTIKPTAPTVTGPRANQPSMAGAAPTSQIILRSEKPRIEKQPKKHNLFFRQNMPVYSDSAAVVTAAQSTNSNIHITLKKRNTTDATKSQVMFSHGQGKALPVNPSISHSSPTTATAVASKMISQASLTPLAPNIAIKPGGAKWNTVNQLVDLTKEASKSMATKTLAAISMPNQPAATSSSSVTQAAAVSTTATTSTTSIPSSIPIAKVTPQRQQASSHITQAAAAAAAAAVHPINQETRSDSQSHGQPTQTAATNNYFIPAQAPRASAGCTSLATTISSGNPTVTHTDNRQEGRATVVPHMQQYMQPELIYKMSYPVYPMSHATVRPSIISSNTANYSTTLPTAGGHCMNLTQNTSAMHVNSMLVAVDPLRGSFPVTSQYTPAQAVSTTMTANTTTPVVTATQEMTPTAEIVSCSAPTPVSILSGAALIQQAPSSLPNNTNTPNINNSSPRPSILRKRPNDGAAVSVKKSFGLHSSSSTEITQSPRQDSIPQSNTSSPKTPAGPLVYCSDNSQSSTDTALSTEAGSTITPTSIGDCRNQSDCLETHEQNGVVSSSLLSTSILPNLQNNVEASPRKKPRKQMLNANEELKDNTSTDDEYDKLDKMEESKEYKSREIKSEVKDEYTDEEGVRWTTEKRRPNLSLINFYSMSWKVRNNHFQRHSDVKSKEDRRSSVNELSNQRGVVQKASGWKLYFLATQLEDMNDMEKVICNQMCKLQETIAPKALSKQGTQDSDEVRLHELTQANIQRCKLVIDQLSEAHDSMLKILDHKDHILEIINKNISKRPIKKKERT</sequence>
<comment type="similarity">
    <text evidence="2">Belongs to the SAP130 family.</text>
</comment>
<dbReference type="AlphaFoldDB" id="A0A0L8GQP9"/>
<organism evidence="9">
    <name type="scientific">Octopus bimaculoides</name>
    <name type="common">California two-spotted octopus</name>
    <dbReference type="NCBI Taxonomy" id="37653"/>
    <lineage>
        <taxon>Eukaryota</taxon>
        <taxon>Metazoa</taxon>
        <taxon>Spiralia</taxon>
        <taxon>Lophotrochozoa</taxon>
        <taxon>Mollusca</taxon>
        <taxon>Cephalopoda</taxon>
        <taxon>Coleoidea</taxon>
        <taxon>Octopodiformes</taxon>
        <taxon>Octopoda</taxon>
        <taxon>Incirrata</taxon>
        <taxon>Octopodidae</taxon>
        <taxon>Octopus</taxon>
    </lineage>
</organism>